<dbReference type="EMBL" id="FRAM01000001">
    <property type="protein sequence ID" value="SHJ98009.1"/>
    <property type="molecule type" value="Genomic_DNA"/>
</dbReference>
<evidence type="ECO:0000256" key="2">
    <source>
        <dbReference type="SAM" id="SignalP"/>
    </source>
</evidence>
<name>A0A1M6NQL6_9FLAO</name>
<evidence type="ECO:0000256" key="1">
    <source>
        <dbReference type="ARBA" id="ARBA00022729"/>
    </source>
</evidence>
<gene>
    <name evidence="4" type="ORF">SAMN05444371_0578</name>
</gene>
<dbReference type="OrthoDB" id="1352409at2"/>
<feature type="domain" description="Secretion system C-terminal sorting" evidence="3">
    <location>
        <begin position="83"/>
        <end position="146"/>
    </location>
</feature>
<keyword evidence="5" id="KW-1185">Reference proteome</keyword>
<reference evidence="5" key="1">
    <citation type="submission" date="2016-11" db="EMBL/GenBank/DDBJ databases">
        <authorList>
            <person name="Varghese N."/>
            <person name="Submissions S."/>
        </authorList>
    </citation>
    <scope>NUCLEOTIDE SEQUENCE [LARGE SCALE GENOMIC DNA]</scope>
    <source>
        <strain evidence="5">DSM 18016</strain>
    </source>
</reference>
<dbReference type="PROSITE" id="PS51257">
    <property type="entry name" value="PROKAR_LIPOPROTEIN"/>
    <property type="match status" value="1"/>
</dbReference>
<dbReference type="RefSeq" id="WP_072996331.1">
    <property type="nucleotide sequence ID" value="NZ_FRAM01000001.1"/>
</dbReference>
<dbReference type="InterPro" id="IPR026444">
    <property type="entry name" value="Secre_tail"/>
</dbReference>
<proteinExistence type="predicted"/>
<dbReference type="Pfam" id="PF18962">
    <property type="entry name" value="Por_Secre_tail"/>
    <property type="match status" value="1"/>
</dbReference>
<dbReference type="STRING" id="216903.SAMN05444371_0578"/>
<feature type="signal peptide" evidence="2">
    <location>
        <begin position="1"/>
        <end position="18"/>
    </location>
</feature>
<evidence type="ECO:0000259" key="3">
    <source>
        <dbReference type="Pfam" id="PF18962"/>
    </source>
</evidence>
<dbReference type="NCBIfam" id="TIGR04183">
    <property type="entry name" value="Por_Secre_tail"/>
    <property type="match status" value="1"/>
</dbReference>
<organism evidence="4 5">
    <name type="scientific">Epilithonimonas mollis</name>
    <dbReference type="NCBI Taxonomy" id="216903"/>
    <lineage>
        <taxon>Bacteria</taxon>
        <taxon>Pseudomonadati</taxon>
        <taxon>Bacteroidota</taxon>
        <taxon>Flavobacteriia</taxon>
        <taxon>Flavobacteriales</taxon>
        <taxon>Weeksellaceae</taxon>
        <taxon>Chryseobacterium group</taxon>
        <taxon>Epilithonimonas</taxon>
    </lineage>
</organism>
<feature type="chain" id="PRO_5012545258" evidence="2">
    <location>
        <begin position="19"/>
        <end position="159"/>
    </location>
</feature>
<accession>A0A1M6NQL6</accession>
<evidence type="ECO:0000313" key="5">
    <source>
        <dbReference type="Proteomes" id="UP000184498"/>
    </source>
</evidence>
<evidence type="ECO:0000313" key="4">
    <source>
        <dbReference type="EMBL" id="SHJ98009.1"/>
    </source>
</evidence>
<dbReference type="AlphaFoldDB" id="A0A1M6NQL6"/>
<protein>
    <submittedName>
        <fullName evidence="4">Por secretion system C-terminal sorting domain-containing protein</fullName>
    </submittedName>
</protein>
<dbReference type="Proteomes" id="UP000184498">
    <property type="component" value="Unassembled WGS sequence"/>
</dbReference>
<sequence length="159" mass="17209">MKATIFTFSLLAFGCSLGAQTSLNTSGGVALSSSGTVAYSLGQAFQDTPSNGMVSVSQGVQQPYEITQTLGIDISEISLNVKVFPNPTQDFLNLRVDFSDYSKYTYSIYDSSDKLILAGKVSSRDTVLRVSSYPAGLYYVKVIRSGKPLKVFKVIKTDK</sequence>
<keyword evidence="1 2" id="KW-0732">Signal</keyword>